<gene>
    <name evidence="3" type="primary">LOC107060053</name>
</gene>
<dbReference type="Pfam" id="PF04043">
    <property type="entry name" value="PMEI"/>
    <property type="match status" value="1"/>
</dbReference>
<dbReference type="eggNOG" id="ENOG502STX5">
    <property type="taxonomic scope" value="Eukaryota"/>
</dbReference>
<dbReference type="GeneID" id="107060053"/>
<dbReference type="SMART" id="SM00856">
    <property type="entry name" value="PMEI"/>
    <property type="match status" value="1"/>
</dbReference>
<dbReference type="GO" id="GO:0030599">
    <property type="term" value="F:pectinesterase activity"/>
    <property type="evidence" value="ECO:0000318"/>
    <property type="project" value="GO_Central"/>
</dbReference>
<dbReference type="Gramene" id="PGSC0003DMT400046730">
    <property type="protein sequence ID" value="PGSC0003DMT400046730"/>
    <property type="gene ID" value="PGSC0003DMG400018146"/>
</dbReference>
<keyword evidence="1" id="KW-0812">Transmembrane</keyword>
<keyword evidence="4" id="KW-1185">Reference proteome</keyword>
<dbReference type="Proteomes" id="UP000011115">
    <property type="component" value="Unassembled WGS sequence"/>
</dbReference>
<dbReference type="SMR" id="M1BJI8"/>
<feature type="domain" description="Pectinesterase inhibitor" evidence="2">
    <location>
        <begin position="63"/>
        <end position="234"/>
    </location>
</feature>
<dbReference type="EnsemblPlants" id="PGSC0003DMT400046730">
    <property type="protein sequence ID" value="PGSC0003DMT400046730"/>
    <property type="gene ID" value="PGSC0003DMG400018146"/>
</dbReference>
<reference evidence="4" key="1">
    <citation type="journal article" date="2011" name="Nature">
        <title>Genome sequence and analysis of the tuber crop potato.</title>
        <authorList>
            <consortium name="The Potato Genome Sequencing Consortium"/>
        </authorList>
    </citation>
    <scope>NUCLEOTIDE SEQUENCE [LARGE SCALE GENOMIC DNA]</scope>
    <source>
        <strain evidence="4">cv. DM1-3 516 R44</strain>
    </source>
</reference>
<dbReference type="GO" id="GO:0046910">
    <property type="term" value="F:pectinesterase inhibitor activity"/>
    <property type="evidence" value="ECO:0000318"/>
    <property type="project" value="GO_Central"/>
</dbReference>
<dbReference type="InterPro" id="IPR006501">
    <property type="entry name" value="Pectinesterase_inhib_dom"/>
</dbReference>
<dbReference type="RefSeq" id="XP_015162844.1">
    <property type="nucleotide sequence ID" value="XM_015307358.1"/>
</dbReference>
<accession>M1BJI8</accession>
<evidence type="ECO:0000313" key="4">
    <source>
        <dbReference type="Proteomes" id="UP000011115"/>
    </source>
</evidence>
<proteinExistence type="predicted"/>
<sequence>MEESISTKYKESLVQDENSSSRTKRKLRLIICLVTLFSLIIAAIISASIILKQETESKSLSFNPTDAIRNVCDAISDDPDSCFDSIAALSDAVIPSLLWSKNRDKINLSRIFILSLYASRIELENVASSIEKAISEEHMIDTKSVGVLRNCQGMVKFSLKQLNESEMSLGIDPDEKIQAINKVVWDLQRWIGEAMGQVQRCIDLLEDIPSTTVRAEIRRKSYEAQQRMRNSRGILHKIDDIFDLFYPRIGSALGSLFWEFEYGLNVWLFCFGYLLLIFLFCRLLRVY</sequence>
<evidence type="ECO:0000313" key="3">
    <source>
        <dbReference type="EnsemblPlants" id="PGSC0003DMT400046730"/>
    </source>
</evidence>
<dbReference type="SUPFAM" id="SSF101148">
    <property type="entry name" value="Plant invertase/pectin methylesterase inhibitor"/>
    <property type="match status" value="1"/>
</dbReference>
<dbReference type="KEGG" id="sot:107060053"/>
<dbReference type="STRING" id="4113.M1BJI8"/>
<dbReference type="InParanoid" id="M1BJI8"/>
<dbReference type="PaxDb" id="4113-PGSC0003DMT400046730"/>
<dbReference type="HOGENOM" id="CLU_1006121_0_0_1"/>
<keyword evidence="1" id="KW-0472">Membrane</keyword>
<evidence type="ECO:0000259" key="2">
    <source>
        <dbReference type="SMART" id="SM00856"/>
    </source>
</evidence>
<dbReference type="AlphaFoldDB" id="M1BJI8"/>
<dbReference type="OMA" id="LEFEYGL"/>
<dbReference type="InterPro" id="IPR035513">
    <property type="entry name" value="Invertase/methylesterase_inhib"/>
</dbReference>
<name>M1BJI8_SOLTU</name>
<evidence type="ECO:0000256" key="1">
    <source>
        <dbReference type="SAM" id="Phobius"/>
    </source>
</evidence>
<organism evidence="3 4">
    <name type="scientific">Solanum tuberosum</name>
    <name type="common">Potato</name>
    <dbReference type="NCBI Taxonomy" id="4113"/>
    <lineage>
        <taxon>Eukaryota</taxon>
        <taxon>Viridiplantae</taxon>
        <taxon>Streptophyta</taxon>
        <taxon>Embryophyta</taxon>
        <taxon>Tracheophyta</taxon>
        <taxon>Spermatophyta</taxon>
        <taxon>Magnoliopsida</taxon>
        <taxon>eudicotyledons</taxon>
        <taxon>Gunneridae</taxon>
        <taxon>Pentapetalae</taxon>
        <taxon>asterids</taxon>
        <taxon>lamiids</taxon>
        <taxon>Solanales</taxon>
        <taxon>Solanaceae</taxon>
        <taxon>Solanoideae</taxon>
        <taxon>Solaneae</taxon>
        <taxon>Solanum</taxon>
    </lineage>
</organism>
<keyword evidence="1" id="KW-1133">Transmembrane helix</keyword>
<dbReference type="OrthoDB" id="1289335at2759"/>
<dbReference type="Gene3D" id="1.20.140.40">
    <property type="entry name" value="Invertase/pectin methylesterase inhibitor family protein"/>
    <property type="match status" value="1"/>
</dbReference>
<protein>
    <submittedName>
        <fullName evidence="3">Pectinesterase</fullName>
    </submittedName>
</protein>
<feature type="transmembrane region" description="Helical" evidence="1">
    <location>
        <begin position="29"/>
        <end position="51"/>
    </location>
</feature>
<feature type="transmembrane region" description="Helical" evidence="1">
    <location>
        <begin position="264"/>
        <end position="284"/>
    </location>
</feature>
<reference evidence="3" key="2">
    <citation type="submission" date="2015-06" db="UniProtKB">
        <authorList>
            <consortium name="EnsemblPlants"/>
        </authorList>
    </citation>
    <scope>IDENTIFICATION</scope>
    <source>
        <strain evidence="3">DM1-3 516 R44</strain>
    </source>
</reference>